<gene>
    <name evidence="1" type="ORF">SDC9_177124</name>
</gene>
<comment type="caution">
    <text evidence="1">The sequence shown here is derived from an EMBL/GenBank/DDBJ whole genome shotgun (WGS) entry which is preliminary data.</text>
</comment>
<accession>A0A645GS43</accession>
<evidence type="ECO:0000313" key="1">
    <source>
        <dbReference type="EMBL" id="MPN29671.1"/>
    </source>
</evidence>
<dbReference type="EMBL" id="VSSQ01080478">
    <property type="protein sequence ID" value="MPN29671.1"/>
    <property type="molecule type" value="Genomic_DNA"/>
</dbReference>
<proteinExistence type="predicted"/>
<organism evidence="1">
    <name type="scientific">bioreactor metagenome</name>
    <dbReference type="NCBI Taxonomy" id="1076179"/>
    <lineage>
        <taxon>unclassified sequences</taxon>
        <taxon>metagenomes</taxon>
        <taxon>ecological metagenomes</taxon>
    </lineage>
</organism>
<reference evidence="1" key="1">
    <citation type="submission" date="2019-08" db="EMBL/GenBank/DDBJ databases">
        <authorList>
            <person name="Kucharzyk K."/>
            <person name="Murdoch R.W."/>
            <person name="Higgins S."/>
            <person name="Loffler F."/>
        </authorList>
    </citation>
    <scope>NUCLEOTIDE SEQUENCE</scope>
</reference>
<name>A0A645GS43_9ZZZZ</name>
<dbReference type="AlphaFoldDB" id="A0A645GS43"/>
<sequence>MDQAPFLRAVFHTGKALFENMLSVCAVGAKIGGVTVLEDLAATAAGPPVCPFQRPHAGIAQRIGPAVINNITTTDAIYVRGIN</sequence>
<protein>
    <submittedName>
        <fullName evidence="1">Uncharacterized protein</fullName>
    </submittedName>
</protein>